<organism evidence="1 2">
    <name type="scientific">Naganishia onofrii</name>
    <dbReference type="NCBI Taxonomy" id="1851511"/>
    <lineage>
        <taxon>Eukaryota</taxon>
        <taxon>Fungi</taxon>
        <taxon>Dikarya</taxon>
        <taxon>Basidiomycota</taxon>
        <taxon>Agaricomycotina</taxon>
        <taxon>Tremellomycetes</taxon>
        <taxon>Filobasidiales</taxon>
        <taxon>Filobasidiaceae</taxon>
        <taxon>Naganishia</taxon>
    </lineage>
</organism>
<dbReference type="EMBL" id="JASBWV010000002">
    <property type="protein sequence ID" value="KAJ9127316.1"/>
    <property type="molecule type" value="Genomic_DNA"/>
</dbReference>
<comment type="caution">
    <text evidence="1">The sequence shown here is derived from an EMBL/GenBank/DDBJ whole genome shotgun (WGS) entry which is preliminary data.</text>
</comment>
<protein>
    <submittedName>
        <fullName evidence="1">Uncharacterized protein</fullName>
    </submittedName>
</protein>
<accession>A0ACC2XWB9</accession>
<evidence type="ECO:0000313" key="1">
    <source>
        <dbReference type="EMBL" id="KAJ9127316.1"/>
    </source>
</evidence>
<keyword evidence="2" id="KW-1185">Reference proteome</keyword>
<dbReference type="Proteomes" id="UP001234202">
    <property type="component" value="Unassembled WGS sequence"/>
</dbReference>
<proteinExistence type="predicted"/>
<reference evidence="1" key="1">
    <citation type="submission" date="2023-04" db="EMBL/GenBank/DDBJ databases">
        <title>Draft Genome sequencing of Naganishia species isolated from polar environments using Oxford Nanopore Technology.</title>
        <authorList>
            <person name="Leo P."/>
            <person name="Venkateswaran K."/>
        </authorList>
    </citation>
    <scope>NUCLEOTIDE SEQUENCE</scope>
    <source>
        <strain evidence="1">DBVPG 5303</strain>
    </source>
</reference>
<sequence length="68" mass="7493">MAISHPAPTNESFFLYGVEKTGFEVAEKPRITSDDAVIVQIKKTGKNTDDVVNLDVTQWEKTCPPPST</sequence>
<evidence type="ECO:0000313" key="2">
    <source>
        <dbReference type="Proteomes" id="UP001234202"/>
    </source>
</evidence>
<name>A0ACC2XWB9_9TREE</name>
<gene>
    <name evidence="1" type="ORF">QFC24_000723</name>
</gene>